<evidence type="ECO:0000313" key="2">
    <source>
        <dbReference type="EMBL" id="MFB2891950.1"/>
    </source>
</evidence>
<comment type="caution">
    <text evidence="2">The sequence shown here is derived from an EMBL/GenBank/DDBJ whole genome shotgun (WGS) entry which is preliminary data.</text>
</comment>
<evidence type="ECO:0000256" key="1">
    <source>
        <dbReference type="SAM" id="Coils"/>
    </source>
</evidence>
<reference evidence="2 3" key="1">
    <citation type="submission" date="2024-09" db="EMBL/GenBank/DDBJ databases">
        <title>Floridaenema gen nov. (Aerosakkonemataceae, Aerosakkonematales ord. nov., Cyanobacteria) from benthic tropical and subtropical fresh waters, with the description of four new species.</title>
        <authorList>
            <person name="Moretto J.A."/>
            <person name="Berthold D.E."/>
            <person name="Lefler F.W."/>
            <person name="Huang I.-S."/>
            <person name="Laughinghouse H. IV."/>
        </authorList>
    </citation>
    <scope>NUCLEOTIDE SEQUENCE [LARGE SCALE GENOMIC DNA]</scope>
    <source>
        <strain evidence="2 3">BLCC-F50</strain>
    </source>
</reference>
<proteinExistence type="predicted"/>
<sequence>MNEALKKLVDLRIVQSKLQQEIEMLMPDAICEALKIADSCTVNNRIVYQDSHNRIVLVMRKKLCNHKDDATLARLDADIQAAIAQLAQKYAVELEQIDAEIERLKEAIASLETKREKLLSSRYVSRLKKQYNTQLEKTAYFSPNLSVYIK</sequence>
<name>A0ABV4XK63_9CYAN</name>
<feature type="coiled-coil region" evidence="1">
    <location>
        <begin position="87"/>
        <end position="121"/>
    </location>
</feature>
<organism evidence="2 3">
    <name type="scientific">Floridaenema flaviceps BLCC-F50</name>
    <dbReference type="NCBI Taxonomy" id="3153642"/>
    <lineage>
        <taxon>Bacteria</taxon>
        <taxon>Bacillati</taxon>
        <taxon>Cyanobacteriota</taxon>
        <taxon>Cyanophyceae</taxon>
        <taxon>Oscillatoriophycideae</taxon>
        <taxon>Aerosakkonematales</taxon>
        <taxon>Aerosakkonemataceae</taxon>
        <taxon>Floridanema</taxon>
        <taxon>Floridanema flaviceps</taxon>
    </lineage>
</organism>
<dbReference type="Proteomes" id="UP001576784">
    <property type="component" value="Unassembled WGS sequence"/>
</dbReference>
<keyword evidence="3" id="KW-1185">Reference proteome</keyword>
<keyword evidence="1" id="KW-0175">Coiled coil</keyword>
<gene>
    <name evidence="2" type="ORF">ACE1CI_03285</name>
</gene>
<accession>A0ABV4XK63</accession>
<dbReference type="RefSeq" id="WP_413261627.1">
    <property type="nucleotide sequence ID" value="NZ_JBHFNR010000019.1"/>
</dbReference>
<protein>
    <submittedName>
        <fullName evidence="2">Uncharacterized protein</fullName>
    </submittedName>
</protein>
<evidence type="ECO:0000313" key="3">
    <source>
        <dbReference type="Proteomes" id="UP001576784"/>
    </source>
</evidence>
<dbReference type="EMBL" id="JBHFNR010000019">
    <property type="protein sequence ID" value="MFB2891950.1"/>
    <property type="molecule type" value="Genomic_DNA"/>
</dbReference>